<dbReference type="AlphaFoldDB" id="A0A3S2UHK5"/>
<keyword evidence="2" id="KW-1185">Reference proteome</keyword>
<reference evidence="1 2" key="1">
    <citation type="submission" date="2019-01" db="EMBL/GenBank/DDBJ databases">
        <authorList>
            <person name="Chen W.-M."/>
        </authorList>
    </citation>
    <scope>NUCLEOTIDE SEQUENCE [LARGE SCALE GENOMIC DNA]</scope>
    <source>
        <strain evidence="1 2">CCP-18</strain>
    </source>
</reference>
<dbReference type="InterPro" id="IPR036291">
    <property type="entry name" value="NAD(P)-bd_dom_sf"/>
</dbReference>
<dbReference type="Gene3D" id="3.40.50.720">
    <property type="entry name" value="NAD(P)-binding Rossmann-like Domain"/>
    <property type="match status" value="1"/>
</dbReference>
<evidence type="ECO:0000313" key="2">
    <source>
        <dbReference type="Proteomes" id="UP000288587"/>
    </source>
</evidence>
<sequence length="227" mass="23585">MSMPRYASAPPSAVLLAGASGLVGGHLARCISAALPPEGTLWMPLRQASPALLGLRGAQALAWPLPDALPPMDVALCALGTTLARAGSKAAFRAVDFDAVLQVARAARQAGARRFGLVSALGADPGSAVFYNRVKGEAEAAIEALGFEHLVIAQPSLLIGDRATLGQAHRPGEAWAQRLSPALAWALPLRWRPISARQVAQALWGALQAPAPGVTRLRSDDLARYAG</sequence>
<name>A0A3S2UHK5_9BURK</name>
<protein>
    <recommendedName>
        <fullName evidence="3">Nucleoside-diphosphate sugar epimerase</fullName>
    </recommendedName>
</protein>
<organism evidence="1 2">
    <name type="scientific">Inhella crocodyli</name>
    <dbReference type="NCBI Taxonomy" id="2499851"/>
    <lineage>
        <taxon>Bacteria</taxon>
        <taxon>Pseudomonadati</taxon>
        <taxon>Pseudomonadota</taxon>
        <taxon>Betaproteobacteria</taxon>
        <taxon>Burkholderiales</taxon>
        <taxon>Sphaerotilaceae</taxon>
        <taxon>Inhella</taxon>
    </lineage>
</organism>
<dbReference type="OrthoDB" id="9798632at2"/>
<gene>
    <name evidence="1" type="ORF">EOD73_02595</name>
</gene>
<dbReference type="PANTHER" id="PTHR14097">
    <property type="entry name" value="OXIDOREDUCTASE HTATIP2"/>
    <property type="match status" value="1"/>
</dbReference>
<accession>A0A3S2UHK5</accession>
<evidence type="ECO:0008006" key="3">
    <source>
        <dbReference type="Google" id="ProtNLM"/>
    </source>
</evidence>
<evidence type="ECO:0000313" key="1">
    <source>
        <dbReference type="EMBL" id="RVT87925.1"/>
    </source>
</evidence>
<proteinExistence type="predicted"/>
<dbReference type="PANTHER" id="PTHR14097:SF7">
    <property type="entry name" value="OXIDOREDUCTASE HTATIP2"/>
    <property type="match status" value="1"/>
</dbReference>
<dbReference type="Proteomes" id="UP000288587">
    <property type="component" value="Unassembled WGS sequence"/>
</dbReference>
<comment type="caution">
    <text evidence="1">The sequence shown here is derived from an EMBL/GenBank/DDBJ whole genome shotgun (WGS) entry which is preliminary data.</text>
</comment>
<dbReference type="SUPFAM" id="SSF51735">
    <property type="entry name" value="NAD(P)-binding Rossmann-fold domains"/>
    <property type="match status" value="1"/>
</dbReference>
<dbReference type="EMBL" id="SACM01000001">
    <property type="protein sequence ID" value="RVT87925.1"/>
    <property type="molecule type" value="Genomic_DNA"/>
</dbReference>